<proteinExistence type="predicted"/>
<accession>A0A5P8E844</accession>
<dbReference type="PANTHER" id="PTHR43099:SF5">
    <property type="entry name" value="HLYC_CORC FAMILY TRANSPORTER"/>
    <property type="match status" value="1"/>
</dbReference>
<keyword evidence="14" id="KW-1185">Reference proteome</keyword>
<dbReference type="SUPFAM" id="SSF54631">
    <property type="entry name" value="CBS-domain pair"/>
    <property type="match status" value="1"/>
</dbReference>
<feature type="transmembrane region" description="Helical" evidence="10">
    <location>
        <begin position="95"/>
        <end position="114"/>
    </location>
</feature>
<dbReference type="OrthoDB" id="9798188at2"/>
<dbReference type="InterPro" id="IPR051676">
    <property type="entry name" value="UPF0053_domain"/>
</dbReference>
<reference evidence="13 14" key="1">
    <citation type="submission" date="2018-11" db="EMBL/GenBank/DDBJ databases">
        <authorList>
            <person name="Na S.W."/>
            <person name="Baik M."/>
        </authorList>
    </citation>
    <scope>NUCLEOTIDE SEQUENCE [LARGE SCALE GENOMIC DNA]</scope>
    <source>
        <strain evidence="13 14">E39</strain>
    </source>
</reference>
<dbReference type="SMART" id="SM01091">
    <property type="entry name" value="CorC_HlyC"/>
    <property type="match status" value="1"/>
</dbReference>
<keyword evidence="3 9" id="KW-0812">Transmembrane</keyword>
<dbReference type="GO" id="GO:0005886">
    <property type="term" value="C:plasma membrane"/>
    <property type="evidence" value="ECO:0007669"/>
    <property type="project" value="UniProtKB-SubCell"/>
</dbReference>
<name>A0A5P8E844_9BACT</name>
<keyword evidence="5 9" id="KW-1133">Transmembrane helix</keyword>
<keyword evidence="2" id="KW-1003">Cell membrane</keyword>
<keyword evidence="7 9" id="KW-0472">Membrane</keyword>
<feature type="transmembrane region" description="Helical" evidence="10">
    <location>
        <begin position="6"/>
        <end position="27"/>
    </location>
</feature>
<feature type="domain" description="CNNM transmembrane" evidence="12">
    <location>
        <begin position="1"/>
        <end position="196"/>
    </location>
</feature>
<dbReference type="Pfam" id="PF00571">
    <property type="entry name" value="CBS"/>
    <property type="match status" value="2"/>
</dbReference>
<comment type="subcellular location">
    <subcellularLocation>
        <location evidence="1">Cell membrane</location>
        <topology evidence="1">Multi-pass membrane protein</topology>
    </subcellularLocation>
</comment>
<evidence type="ECO:0000256" key="10">
    <source>
        <dbReference type="SAM" id="Phobius"/>
    </source>
</evidence>
<dbReference type="Pfam" id="PF01595">
    <property type="entry name" value="CNNM"/>
    <property type="match status" value="1"/>
</dbReference>
<evidence type="ECO:0000256" key="1">
    <source>
        <dbReference type="ARBA" id="ARBA00004651"/>
    </source>
</evidence>
<evidence type="ECO:0000256" key="8">
    <source>
        <dbReference type="PROSITE-ProRule" id="PRU00703"/>
    </source>
</evidence>
<dbReference type="Gene3D" id="3.30.465.10">
    <property type="match status" value="1"/>
</dbReference>
<evidence type="ECO:0000256" key="9">
    <source>
        <dbReference type="PROSITE-ProRule" id="PRU01193"/>
    </source>
</evidence>
<evidence type="ECO:0000256" key="3">
    <source>
        <dbReference type="ARBA" id="ARBA00022692"/>
    </source>
</evidence>
<dbReference type="InterPro" id="IPR036318">
    <property type="entry name" value="FAD-bd_PCMH-like_sf"/>
</dbReference>
<dbReference type="RefSeq" id="WP_111899225.1">
    <property type="nucleotide sequence ID" value="NZ_CP033459.1"/>
</dbReference>
<dbReference type="SMART" id="SM00116">
    <property type="entry name" value="CBS"/>
    <property type="match status" value="2"/>
</dbReference>
<evidence type="ECO:0000313" key="14">
    <source>
        <dbReference type="Proteomes" id="UP000249375"/>
    </source>
</evidence>
<dbReference type="EMBL" id="CP033459">
    <property type="protein sequence ID" value="QFQ13037.1"/>
    <property type="molecule type" value="Genomic_DNA"/>
</dbReference>
<evidence type="ECO:0000256" key="4">
    <source>
        <dbReference type="ARBA" id="ARBA00022737"/>
    </source>
</evidence>
<dbReference type="PROSITE" id="PS51846">
    <property type="entry name" value="CNNM"/>
    <property type="match status" value="1"/>
</dbReference>
<evidence type="ECO:0000313" key="13">
    <source>
        <dbReference type="EMBL" id="QFQ13037.1"/>
    </source>
</evidence>
<dbReference type="InterPro" id="IPR002550">
    <property type="entry name" value="CNNM"/>
</dbReference>
<dbReference type="AlphaFoldDB" id="A0A5P8E844"/>
<dbReference type="Gene3D" id="3.10.580.10">
    <property type="entry name" value="CBS-domain"/>
    <property type="match status" value="1"/>
</dbReference>
<protein>
    <submittedName>
        <fullName evidence="13">HlyC/CorC family transporter</fullName>
    </submittedName>
</protein>
<feature type="domain" description="CBS" evidence="11">
    <location>
        <begin position="215"/>
        <end position="278"/>
    </location>
</feature>
<evidence type="ECO:0000256" key="5">
    <source>
        <dbReference type="ARBA" id="ARBA00022989"/>
    </source>
</evidence>
<dbReference type="PANTHER" id="PTHR43099">
    <property type="entry name" value="UPF0053 PROTEIN YRKA"/>
    <property type="match status" value="1"/>
</dbReference>
<dbReference type="SUPFAM" id="SSF56176">
    <property type="entry name" value="FAD-binding/transporter-associated domain-like"/>
    <property type="match status" value="1"/>
</dbReference>
<evidence type="ECO:0000256" key="6">
    <source>
        <dbReference type="ARBA" id="ARBA00023122"/>
    </source>
</evidence>
<evidence type="ECO:0000259" key="12">
    <source>
        <dbReference type="PROSITE" id="PS51846"/>
    </source>
</evidence>
<dbReference type="InterPro" id="IPR005170">
    <property type="entry name" value="Transptr-assoc_dom"/>
</dbReference>
<dbReference type="Pfam" id="PF03471">
    <property type="entry name" value="CorC_HlyC"/>
    <property type="match status" value="1"/>
</dbReference>
<organism evidence="13 14">
    <name type="scientific">Pseudoprevotella muciniphila</name>
    <dbReference type="NCBI Taxonomy" id="2133944"/>
    <lineage>
        <taxon>Bacteria</taxon>
        <taxon>Pseudomonadati</taxon>
        <taxon>Bacteroidota</taxon>
        <taxon>Bacteroidia</taxon>
        <taxon>Bacteroidales</taxon>
        <taxon>Prevotellaceae</taxon>
        <taxon>Pseudoprevotella</taxon>
    </lineage>
</organism>
<keyword evidence="6 8" id="KW-0129">CBS domain</keyword>
<evidence type="ECO:0000259" key="11">
    <source>
        <dbReference type="PROSITE" id="PS51371"/>
    </source>
</evidence>
<dbReference type="InterPro" id="IPR044751">
    <property type="entry name" value="Ion_transp-like_CBS"/>
</dbReference>
<dbReference type="GO" id="GO:0050660">
    <property type="term" value="F:flavin adenine dinucleotide binding"/>
    <property type="evidence" value="ECO:0007669"/>
    <property type="project" value="InterPro"/>
</dbReference>
<evidence type="ECO:0000256" key="7">
    <source>
        <dbReference type="ARBA" id="ARBA00023136"/>
    </source>
</evidence>
<evidence type="ECO:0000256" key="2">
    <source>
        <dbReference type="ARBA" id="ARBA00022475"/>
    </source>
</evidence>
<dbReference type="CDD" id="cd04590">
    <property type="entry name" value="CBS_pair_CorC_HlyC_assoc"/>
    <property type="match status" value="1"/>
</dbReference>
<gene>
    <name evidence="13" type="ORF">C7Y71_008390</name>
</gene>
<dbReference type="PROSITE" id="PS51371">
    <property type="entry name" value="CBS"/>
    <property type="match status" value="1"/>
</dbReference>
<dbReference type="InterPro" id="IPR046342">
    <property type="entry name" value="CBS_dom_sf"/>
</dbReference>
<dbReference type="InterPro" id="IPR000644">
    <property type="entry name" value="CBS_dom"/>
</dbReference>
<sequence length="424" mass="47305">MTEIIIILILVAINGFFSLSEVALISARKTKLKTDAKNGSRAAKAALLLQENPDMYLSTCQIGITVVSILTGIYSGKELADDFAALLENIGMAHAVAGTVSQTIIVIVATYLQVELGELFPKRVGLDIADKLARAVGPFMLFLAKITKPIVTFLTWNNNVLSWMFRLKPQDSRVTEAEIKSIIEEGTRSGEVQEVEQDIMERALFLGDQRVVSLMTHRTDLVALDVNMTQAEVLKVLTEHSFANYPVVNGTIEQTLGIISLKDLVLIIGKEDFNLKDIIQEPTYIPESMTVYKALAELKLAHHNCGLVFDEFGSLSGIIALKDIMEGLVGSIDEPNEMPDIIERQDKKSWVVSGQCLFYDFLAYFDMENEYSREFSTVGGLVLDQLEHIPHVGERLLWNNFCIQVVEMDETRIEKVVVTLRDTE</sequence>
<keyword evidence="4" id="KW-0677">Repeat</keyword>
<dbReference type="KEGG" id="alq:C7Y71_008390"/>
<dbReference type="Proteomes" id="UP000249375">
    <property type="component" value="Chromosome"/>
</dbReference>
<dbReference type="InterPro" id="IPR016169">
    <property type="entry name" value="FAD-bd_PCMH_sub2"/>
</dbReference>